<evidence type="ECO:0000256" key="1">
    <source>
        <dbReference type="SAM" id="Phobius"/>
    </source>
</evidence>
<comment type="caution">
    <text evidence="4">The sequence shown here is derived from an EMBL/GenBank/DDBJ whole genome shotgun (WGS) entry which is preliminary data.</text>
</comment>
<reference evidence="4 5" key="1">
    <citation type="submission" date="2018-06" db="EMBL/GenBank/DDBJ databases">
        <title>Genomic Encyclopedia of Archaeal and Bacterial Type Strains, Phase II (KMG-II): from individual species to whole genera.</title>
        <authorList>
            <person name="Goeker M."/>
        </authorList>
    </citation>
    <scope>NUCLEOTIDE SEQUENCE [LARGE SCALE GENOMIC DNA]</scope>
    <source>
        <strain evidence="4 5">DSM 21851</strain>
    </source>
</reference>
<dbReference type="InterPro" id="IPR012373">
    <property type="entry name" value="Ferrdict_sens_TM"/>
</dbReference>
<evidence type="ECO:0000259" key="3">
    <source>
        <dbReference type="Pfam" id="PF16344"/>
    </source>
</evidence>
<dbReference type="Pfam" id="PF04773">
    <property type="entry name" value="FecR"/>
    <property type="match status" value="1"/>
</dbReference>
<feature type="domain" description="Protein FecR C-terminal" evidence="3">
    <location>
        <begin position="290"/>
        <end position="355"/>
    </location>
</feature>
<dbReference type="Pfam" id="PF16344">
    <property type="entry name" value="FecR_C"/>
    <property type="match status" value="1"/>
</dbReference>
<keyword evidence="1" id="KW-0812">Transmembrane</keyword>
<dbReference type="InterPro" id="IPR032508">
    <property type="entry name" value="FecR_C"/>
</dbReference>
<protein>
    <submittedName>
        <fullName evidence="4">FecR family protein</fullName>
    </submittedName>
</protein>
<sequence>MQQYLSYTAEQFVWDDLFRDWVLHPTPASDAIWQQWLAENPEKKAVVQQARALVLALQVREVPLDEFELNESVRQIVAQATEQGSEGRLVRPVWLFRTRWVAAASVVLLLAVGGWFWTQRNGTPLTDPPLTVQEQPQFRFTERENLTQKPMLVNLNDGSVVVLQPQSKLWFPTVFEANKREVHLSGDAFFEVRKDPKRPFLVYAGEIVTRVLGTSFSVRAFENDPGISVKVKTGRVAVFHRDHLQTTASPNTKEVVLKARQQVEYSRKKARMTKSTLRAAQTERDPVFYRFEFDDTPLPEVLKTLEDAYGISIRYDENQVSDCPLTARFTDQSLHEMLQFICTALNGSYSMQNGQLMLDVKGCSE</sequence>
<dbReference type="InterPro" id="IPR006860">
    <property type="entry name" value="FecR"/>
</dbReference>
<feature type="domain" description="FecR protein" evidence="2">
    <location>
        <begin position="153"/>
        <end position="236"/>
    </location>
</feature>
<dbReference type="PANTHER" id="PTHR30273:SF2">
    <property type="entry name" value="PROTEIN FECR"/>
    <property type="match status" value="1"/>
</dbReference>
<organism evidence="4 5">
    <name type="scientific">Larkinella arboricola</name>
    <dbReference type="NCBI Taxonomy" id="643671"/>
    <lineage>
        <taxon>Bacteria</taxon>
        <taxon>Pseudomonadati</taxon>
        <taxon>Bacteroidota</taxon>
        <taxon>Cytophagia</taxon>
        <taxon>Cytophagales</taxon>
        <taxon>Spirosomataceae</taxon>
        <taxon>Larkinella</taxon>
    </lineage>
</organism>
<dbReference type="EMBL" id="QLMC01000002">
    <property type="protein sequence ID" value="RAK00513.1"/>
    <property type="molecule type" value="Genomic_DNA"/>
</dbReference>
<dbReference type="PANTHER" id="PTHR30273">
    <property type="entry name" value="PERIPLASMIC SIGNAL SENSOR AND SIGMA FACTOR ACTIVATOR FECR-RELATED"/>
    <property type="match status" value="1"/>
</dbReference>
<dbReference type="AlphaFoldDB" id="A0A327X5Y0"/>
<gene>
    <name evidence="4" type="ORF">LX87_02220</name>
</gene>
<dbReference type="Proteomes" id="UP000248790">
    <property type="component" value="Unassembled WGS sequence"/>
</dbReference>
<evidence type="ECO:0000313" key="4">
    <source>
        <dbReference type="EMBL" id="RAK00513.1"/>
    </source>
</evidence>
<accession>A0A327X5Y0</accession>
<dbReference type="OrthoDB" id="645173at2"/>
<proteinExistence type="predicted"/>
<dbReference type="Gene3D" id="2.60.120.1440">
    <property type="match status" value="1"/>
</dbReference>
<dbReference type="Gene3D" id="3.55.50.30">
    <property type="match status" value="1"/>
</dbReference>
<evidence type="ECO:0000259" key="2">
    <source>
        <dbReference type="Pfam" id="PF04773"/>
    </source>
</evidence>
<dbReference type="GO" id="GO:0016989">
    <property type="term" value="F:sigma factor antagonist activity"/>
    <property type="evidence" value="ECO:0007669"/>
    <property type="project" value="TreeGrafter"/>
</dbReference>
<dbReference type="PIRSF" id="PIRSF018266">
    <property type="entry name" value="FecR"/>
    <property type="match status" value="1"/>
</dbReference>
<keyword evidence="5" id="KW-1185">Reference proteome</keyword>
<name>A0A327X5Y0_LARAB</name>
<feature type="transmembrane region" description="Helical" evidence="1">
    <location>
        <begin position="100"/>
        <end position="118"/>
    </location>
</feature>
<keyword evidence="1" id="KW-1133">Transmembrane helix</keyword>
<dbReference type="RefSeq" id="WP_111628247.1">
    <property type="nucleotide sequence ID" value="NZ_QLMC01000002.1"/>
</dbReference>
<keyword evidence="1" id="KW-0472">Membrane</keyword>
<evidence type="ECO:0000313" key="5">
    <source>
        <dbReference type="Proteomes" id="UP000248790"/>
    </source>
</evidence>